<feature type="compositionally biased region" description="Basic and acidic residues" evidence="1">
    <location>
        <begin position="1049"/>
        <end position="1061"/>
    </location>
</feature>
<feature type="compositionally biased region" description="Polar residues" evidence="1">
    <location>
        <begin position="872"/>
        <end position="884"/>
    </location>
</feature>
<feature type="compositionally biased region" description="Basic and acidic residues" evidence="1">
    <location>
        <begin position="87"/>
        <end position="99"/>
    </location>
</feature>
<evidence type="ECO:0000313" key="3">
    <source>
        <dbReference type="Proteomes" id="UP001285441"/>
    </source>
</evidence>
<dbReference type="Proteomes" id="UP001285441">
    <property type="component" value="Unassembled WGS sequence"/>
</dbReference>
<feature type="compositionally biased region" description="Basic and acidic residues" evidence="1">
    <location>
        <begin position="856"/>
        <end position="869"/>
    </location>
</feature>
<reference evidence="2" key="1">
    <citation type="journal article" date="2023" name="Mol. Phylogenet. Evol.">
        <title>Genome-scale phylogeny and comparative genomics of the fungal order Sordariales.</title>
        <authorList>
            <person name="Hensen N."/>
            <person name="Bonometti L."/>
            <person name="Westerberg I."/>
            <person name="Brannstrom I.O."/>
            <person name="Guillou S."/>
            <person name="Cros-Aarteil S."/>
            <person name="Calhoun S."/>
            <person name="Haridas S."/>
            <person name="Kuo A."/>
            <person name="Mondo S."/>
            <person name="Pangilinan J."/>
            <person name="Riley R."/>
            <person name="LaButti K."/>
            <person name="Andreopoulos B."/>
            <person name="Lipzen A."/>
            <person name="Chen C."/>
            <person name="Yan M."/>
            <person name="Daum C."/>
            <person name="Ng V."/>
            <person name="Clum A."/>
            <person name="Steindorff A."/>
            <person name="Ohm R.A."/>
            <person name="Martin F."/>
            <person name="Silar P."/>
            <person name="Natvig D.O."/>
            <person name="Lalanne C."/>
            <person name="Gautier V."/>
            <person name="Ament-Velasquez S.L."/>
            <person name="Kruys A."/>
            <person name="Hutchinson M.I."/>
            <person name="Powell A.J."/>
            <person name="Barry K."/>
            <person name="Miller A.N."/>
            <person name="Grigoriev I.V."/>
            <person name="Debuchy R."/>
            <person name="Gladieux P."/>
            <person name="Hiltunen Thoren M."/>
            <person name="Johannesson H."/>
        </authorList>
    </citation>
    <scope>NUCLEOTIDE SEQUENCE</scope>
    <source>
        <strain evidence="2">CBS 232.78</strain>
    </source>
</reference>
<proteinExistence type="predicted"/>
<feature type="region of interest" description="Disordered" evidence="1">
    <location>
        <begin position="1181"/>
        <end position="1201"/>
    </location>
</feature>
<accession>A0AAE0P663</accession>
<sequence>MSSSRLSTGMSNSTGRASRTDSGYRSLEGGSSGSKPTLVNTYNENVGRKLRWDDSPYIEPSRDLQRVQRRTEVIDAGGRRSPSPPIRRSEVERSNERPGDYYFAPPRPRAPEESLNPKNEVSARNVADSLPMPRPQSPNRRVDLVHDPSDVKAKDITVELEMPVEEDFEHDLEDFCRLTRLGRFKDAKKLYQEQLGHLGTRPYIIIQYGEMLIASGDYKAFRNLSYPAGLLQSQTGSSQATDQSHNKLFANFELLKLLSQPRLPHFAETALRVVQDSFQALGSEGVMGSTEIQLLTLCLKVLRYLQTCSDERLIRDAKIAIRDRVDFKWLYHELLHEDRIWDFKDLLEAAVPVFGWADTAIHVFGTSSFPTVLETISRDWSQPTYDESTALGLLDLYTSLILQDPQRGSKNFRTSLLFQHAKPLAELVQANDAELMRTRPFIQWILARSVLEMEAVPQRPDGIRLEEFGGLSIQHGSGVHLPVYVPRRHSDKPDWDMFFIRSNAAQRLVVEVALQAARHTGDYTMEATSLKLLILQSQDPKRSMDILARLQLDTQDDKEGFLSTCLSKYLVPGDVNHGANIIQDFARLDKESNGSYLSIGTNAPLLWARSMIHGFLVTSDPAAEAYSNQIGIMLIGPEELCKKQIKAYGPRLPVYITNFVKENFHQIHVPLAMETIPFKLPPKADRHEPARIRIEERARVPSRAPTLDPLTERVGTRIRDPVRDTARESVRKPVRRASSSSYDYSDNESLDIRYTQTPAEDRTPGPAYRSRRPPPPPAPHYIRTVTRDVRDHPYFQPETTIIRTRARSAERRSSPPRGPPPPPQAQAQAQPVVITNRITKNKHKDRDSEYSSDESIDIHVRNVMARDRNPQAPDTASRTTQNAPEQALGQMAPIVINNRITLHSDSESYTDYSSDELSQHMPSHRRRHHHRRRRSSSTHSYVDEAREKWELERTREQLRMLQASVQRKEEQDKRIKGEVELIRTKDELNRLRQEEETHKLEQRYKDMELSRLKTELEQFKRKAEQDRKSDEKSRGSLGEPAVRTPSLKTSRDIGNKSKPDPGDFSYESAHRSFKSRVYTIDSNDAGGNSSRPSSHSKHHSRRRKRTVDNWEPESLGPATKEKGSEVTEQRPMPTPSTKVSLDSNSPNVEEVVELDVRAAPDNNDTIGDGHVGIEEANRQTASPKLLPIHPPPPFESGDVDDGRYVKEAEPMYEGWFHEIKLDEDTAEKTAAAVEAKEEPPVVSPISVVQDQDALEPYQYDGF</sequence>
<feature type="compositionally biased region" description="Basic and acidic residues" evidence="1">
    <location>
        <begin position="46"/>
        <end position="73"/>
    </location>
</feature>
<evidence type="ECO:0000256" key="1">
    <source>
        <dbReference type="SAM" id="MobiDB-lite"/>
    </source>
</evidence>
<feature type="region of interest" description="Disordered" evidence="1">
    <location>
        <begin position="1016"/>
        <end position="1146"/>
    </location>
</feature>
<feature type="compositionally biased region" description="Basic and acidic residues" evidence="1">
    <location>
        <begin position="1119"/>
        <end position="1128"/>
    </location>
</feature>
<feature type="compositionally biased region" description="Polar residues" evidence="1">
    <location>
        <begin position="33"/>
        <end position="44"/>
    </location>
</feature>
<reference evidence="2" key="2">
    <citation type="submission" date="2023-06" db="EMBL/GenBank/DDBJ databases">
        <authorList>
            <consortium name="Lawrence Berkeley National Laboratory"/>
            <person name="Haridas S."/>
            <person name="Hensen N."/>
            <person name="Bonometti L."/>
            <person name="Westerberg I."/>
            <person name="Brannstrom I.O."/>
            <person name="Guillou S."/>
            <person name="Cros-Aarteil S."/>
            <person name="Calhoun S."/>
            <person name="Kuo A."/>
            <person name="Mondo S."/>
            <person name="Pangilinan J."/>
            <person name="Riley R."/>
            <person name="LaButti K."/>
            <person name="Andreopoulos B."/>
            <person name="Lipzen A."/>
            <person name="Chen C."/>
            <person name="Yanf M."/>
            <person name="Daum C."/>
            <person name="Ng V."/>
            <person name="Clum A."/>
            <person name="Steindorff A."/>
            <person name="Ohm R."/>
            <person name="Martin F."/>
            <person name="Silar P."/>
            <person name="Natvig D."/>
            <person name="Lalanne C."/>
            <person name="Gautier V."/>
            <person name="Ament-velasquez S.L."/>
            <person name="Kruys A."/>
            <person name="Hutchinson M.I."/>
            <person name="Powell A.J."/>
            <person name="Barry K."/>
            <person name="Miller A.N."/>
            <person name="Grigoriev I.V."/>
            <person name="Debuchy R."/>
            <person name="Gladieux P."/>
            <person name="Thoren M.H."/>
            <person name="Johannesson H."/>
        </authorList>
    </citation>
    <scope>NUCLEOTIDE SEQUENCE</scope>
    <source>
        <strain evidence="2">CBS 232.78</strain>
    </source>
</reference>
<feature type="region of interest" description="Disordered" evidence="1">
    <location>
        <begin position="1"/>
        <end position="144"/>
    </location>
</feature>
<feature type="compositionally biased region" description="Basic and acidic residues" evidence="1">
    <location>
        <begin position="1016"/>
        <end position="1034"/>
    </location>
</feature>
<organism evidence="2 3">
    <name type="scientific">Podospora didyma</name>
    <dbReference type="NCBI Taxonomy" id="330526"/>
    <lineage>
        <taxon>Eukaryota</taxon>
        <taxon>Fungi</taxon>
        <taxon>Dikarya</taxon>
        <taxon>Ascomycota</taxon>
        <taxon>Pezizomycotina</taxon>
        <taxon>Sordariomycetes</taxon>
        <taxon>Sordariomycetidae</taxon>
        <taxon>Sordariales</taxon>
        <taxon>Podosporaceae</taxon>
        <taxon>Podospora</taxon>
    </lineage>
</organism>
<dbReference type="AlphaFoldDB" id="A0AAE0P663"/>
<feature type="compositionally biased region" description="Basic residues" evidence="1">
    <location>
        <begin position="1094"/>
        <end position="1105"/>
    </location>
</feature>
<protein>
    <submittedName>
        <fullName evidence="2">Uncharacterized protein</fullName>
    </submittedName>
</protein>
<dbReference type="EMBL" id="JAULSW010000001">
    <property type="protein sequence ID" value="KAK3394010.1"/>
    <property type="molecule type" value="Genomic_DNA"/>
</dbReference>
<feature type="compositionally biased region" description="Polar residues" evidence="1">
    <location>
        <begin position="1"/>
        <end position="23"/>
    </location>
</feature>
<feature type="compositionally biased region" description="Polar residues" evidence="1">
    <location>
        <begin position="1135"/>
        <end position="1146"/>
    </location>
</feature>
<name>A0AAE0P663_9PEZI</name>
<feature type="region of interest" description="Disordered" evidence="1">
    <location>
        <begin position="907"/>
        <end position="945"/>
    </location>
</feature>
<evidence type="ECO:0000313" key="2">
    <source>
        <dbReference type="EMBL" id="KAK3394010.1"/>
    </source>
</evidence>
<comment type="caution">
    <text evidence="2">The sequence shown here is derived from an EMBL/GenBank/DDBJ whole genome shotgun (WGS) entry which is preliminary data.</text>
</comment>
<gene>
    <name evidence="2" type="ORF">B0H63DRAFT_459714</name>
</gene>
<feature type="compositionally biased region" description="Basic and acidic residues" evidence="1">
    <location>
        <begin position="710"/>
        <end position="731"/>
    </location>
</feature>
<feature type="region of interest" description="Disordered" evidence="1">
    <location>
        <begin position="703"/>
        <end position="887"/>
    </location>
</feature>
<keyword evidence="3" id="KW-1185">Reference proteome</keyword>
<feature type="compositionally biased region" description="Low complexity" evidence="1">
    <location>
        <begin position="907"/>
        <end position="916"/>
    </location>
</feature>
<feature type="compositionally biased region" description="Basic residues" evidence="1">
    <location>
        <begin position="922"/>
        <end position="936"/>
    </location>
</feature>